<dbReference type="GO" id="GO:0000407">
    <property type="term" value="C:phagophore assembly site"/>
    <property type="evidence" value="ECO:0007669"/>
    <property type="project" value="TreeGrafter"/>
</dbReference>
<protein>
    <recommendedName>
        <fullName evidence="2">Autophagy-related protein 101</fullName>
    </recommendedName>
</protein>
<dbReference type="GO" id="GO:0000045">
    <property type="term" value="P:autophagosome assembly"/>
    <property type="evidence" value="ECO:0007669"/>
    <property type="project" value="TreeGrafter"/>
</dbReference>
<name>A0A9W8HGA0_9FUNG</name>
<accession>A0A9W8HGA0</accession>
<evidence type="ECO:0000313" key="4">
    <source>
        <dbReference type="EMBL" id="KAJ2781394.1"/>
    </source>
</evidence>
<dbReference type="PANTHER" id="PTHR13292">
    <property type="entry name" value="AUTOPHAGY-RELATED PROTEIN 101"/>
    <property type="match status" value="1"/>
</dbReference>
<keyword evidence="5" id="KW-1185">Reference proteome</keyword>
<dbReference type="InterPro" id="IPR012445">
    <property type="entry name" value="ATG101"/>
</dbReference>
<proteinExistence type="inferred from homology"/>
<dbReference type="Proteomes" id="UP001140172">
    <property type="component" value="Unassembled WGS sequence"/>
</dbReference>
<organism evidence="4 5">
    <name type="scientific">Coemansia interrupta</name>
    <dbReference type="NCBI Taxonomy" id="1126814"/>
    <lineage>
        <taxon>Eukaryota</taxon>
        <taxon>Fungi</taxon>
        <taxon>Fungi incertae sedis</taxon>
        <taxon>Zoopagomycota</taxon>
        <taxon>Kickxellomycotina</taxon>
        <taxon>Kickxellomycetes</taxon>
        <taxon>Kickxellales</taxon>
        <taxon>Kickxellaceae</taxon>
        <taxon>Coemansia</taxon>
    </lineage>
</organism>
<dbReference type="AlphaFoldDB" id="A0A9W8HGA0"/>
<evidence type="ECO:0000256" key="3">
    <source>
        <dbReference type="ARBA" id="ARBA00023006"/>
    </source>
</evidence>
<dbReference type="GO" id="GO:1990316">
    <property type="term" value="C:Atg1/ULK1 kinase complex"/>
    <property type="evidence" value="ECO:0007669"/>
    <property type="project" value="TreeGrafter"/>
</dbReference>
<evidence type="ECO:0000256" key="1">
    <source>
        <dbReference type="ARBA" id="ARBA00007130"/>
    </source>
</evidence>
<keyword evidence="3" id="KW-0072">Autophagy</keyword>
<gene>
    <name evidence="4" type="ORF">GGI15_003225</name>
</gene>
<evidence type="ECO:0000256" key="2">
    <source>
        <dbReference type="ARBA" id="ARBA00018874"/>
    </source>
</evidence>
<evidence type="ECO:0000313" key="5">
    <source>
        <dbReference type="Proteomes" id="UP001140172"/>
    </source>
</evidence>
<dbReference type="OrthoDB" id="10259639at2759"/>
<comment type="similarity">
    <text evidence="1">Belongs to the ATG101 family.</text>
</comment>
<dbReference type="Pfam" id="PF07855">
    <property type="entry name" value="ATG101"/>
    <property type="match status" value="1"/>
</dbReference>
<dbReference type="GO" id="GO:0019901">
    <property type="term" value="F:protein kinase binding"/>
    <property type="evidence" value="ECO:0007669"/>
    <property type="project" value="TreeGrafter"/>
</dbReference>
<dbReference type="EMBL" id="JANBUM010000211">
    <property type="protein sequence ID" value="KAJ2781394.1"/>
    <property type="molecule type" value="Genomic_DNA"/>
</dbReference>
<comment type="caution">
    <text evidence="4">The sequence shown here is derived from an EMBL/GenBank/DDBJ whole genome shotgun (WGS) entry which is preliminary data.</text>
</comment>
<dbReference type="PANTHER" id="PTHR13292:SF0">
    <property type="entry name" value="AUTOPHAGY-RELATED PROTEIN 101"/>
    <property type="match status" value="1"/>
</dbReference>
<reference evidence="4" key="1">
    <citation type="submission" date="2022-07" db="EMBL/GenBank/DDBJ databases">
        <title>Phylogenomic reconstructions and comparative analyses of Kickxellomycotina fungi.</title>
        <authorList>
            <person name="Reynolds N.K."/>
            <person name="Stajich J.E."/>
            <person name="Barry K."/>
            <person name="Grigoriev I.V."/>
            <person name="Crous P."/>
            <person name="Smith M.E."/>
        </authorList>
    </citation>
    <scope>NUCLEOTIDE SEQUENCE</scope>
    <source>
        <strain evidence="4">BCRC 34489</strain>
    </source>
</reference>
<sequence length="193" mass="21269">MDHRVIKQSLVLERSLVPSVVKAVLHTILFHRYFGNVTPQENLILSDQVTYVSVDDADVVSTVDGKVQELMQALQQDGGKSQVTVSFSETRGRKASWFGGAAAQSVCWEEWVVDVQAEGRAPGGEEQRTQRRQAVDQAKHAIFAVIRQADAHKDHIPLISSSKENPFPYHITVAPAAGLWSSMIKRAILPGIS</sequence>